<evidence type="ECO:0000313" key="1">
    <source>
        <dbReference type="EMBL" id="NWJ99279.1"/>
    </source>
</evidence>
<proteinExistence type="predicted"/>
<sequence length="76" mass="7579">MASLFFAASSCCFAYLTRYSFSKVSSSCSLELFAPPEEESCGCSDGGGGGGGGAVCVDPPEPADTAIAGLKVLSRG</sequence>
<accession>A0A7K4NEU8</accession>
<gene>
    <name evidence="1" type="ORF">HX802_01240</name>
</gene>
<protein>
    <submittedName>
        <fullName evidence="1">Uncharacterized protein</fullName>
    </submittedName>
</protein>
<name>A0A7K4NEU8_9ARCH</name>
<dbReference type="Proteomes" id="UP000586694">
    <property type="component" value="Unassembled WGS sequence"/>
</dbReference>
<dbReference type="EMBL" id="JACASU010000007">
    <property type="protein sequence ID" value="NWJ99279.1"/>
    <property type="molecule type" value="Genomic_DNA"/>
</dbReference>
<organism evidence="1 2">
    <name type="scientific">Marine Group I thaumarchaeote</name>
    <dbReference type="NCBI Taxonomy" id="2511932"/>
    <lineage>
        <taxon>Archaea</taxon>
        <taxon>Nitrososphaerota</taxon>
        <taxon>Marine Group I</taxon>
    </lineage>
</organism>
<comment type="caution">
    <text evidence="1">The sequence shown here is derived from an EMBL/GenBank/DDBJ whole genome shotgun (WGS) entry which is preliminary data.</text>
</comment>
<evidence type="ECO:0000313" key="2">
    <source>
        <dbReference type="Proteomes" id="UP000586694"/>
    </source>
</evidence>
<dbReference type="AlphaFoldDB" id="A0A7K4NEU8"/>
<reference evidence="1 2" key="1">
    <citation type="journal article" date="2019" name="Environ. Microbiol.">
        <title>Genomics insights into ecotype formation of ammonia-oxidizing archaea in the deep ocean.</title>
        <authorList>
            <person name="Wang Y."/>
            <person name="Huang J.M."/>
            <person name="Cui G.J."/>
            <person name="Nunoura T."/>
            <person name="Takaki Y."/>
            <person name="Li W.L."/>
            <person name="Li J."/>
            <person name="Gao Z.M."/>
            <person name="Takai K."/>
            <person name="Zhang A.Q."/>
            <person name="Stepanauskas R."/>
        </authorList>
    </citation>
    <scope>NUCLEOTIDE SEQUENCE [LARGE SCALE GENOMIC DNA]</scope>
    <source>
        <strain evidence="1 2">L19b</strain>
    </source>
</reference>